<proteinExistence type="predicted"/>
<accession>A0A2K9NDF5</accession>
<dbReference type="Gene3D" id="3.40.630.30">
    <property type="match status" value="1"/>
</dbReference>
<dbReference type="AlphaFoldDB" id="A0A2K9NDF5"/>
<keyword evidence="2" id="KW-1185">Reference proteome</keyword>
<evidence type="ECO:0000313" key="2">
    <source>
        <dbReference type="Proteomes" id="UP000234752"/>
    </source>
</evidence>
<organism evidence="1 2">
    <name type="scientific">Niveispirillum cyanobacteriorum</name>
    <dbReference type="NCBI Taxonomy" id="1612173"/>
    <lineage>
        <taxon>Bacteria</taxon>
        <taxon>Pseudomonadati</taxon>
        <taxon>Pseudomonadota</taxon>
        <taxon>Alphaproteobacteria</taxon>
        <taxon>Rhodospirillales</taxon>
        <taxon>Azospirillaceae</taxon>
        <taxon>Niveispirillum</taxon>
    </lineage>
</organism>
<reference evidence="1 2" key="1">
    <citation type="submission" date="2017-12" db="EMBL/GenBank/DDBJ databases">
        <title>Genomes of bacteria within cyanobacterial aggregates.</title>
        <authorList>
            <person name="Cai H."/>
        </authorList>
    </citation>
    <scope>NUCLEOTIDE SEQUENCE [LARGE SCALE GENOMIC DNA]</scope>
    <source>
        <strain evidence="1 2">TH16</strain>
    </source>
</reference>
<dbReference type="InterPro" id="IPR016181">
    <property type="entry name" value="Acyl_CoA_acyltransferase"/>
</dbReference>
<name>A0A2K9NDF5_9PROT</name>
<dbReference type="SUPFAM" id="SSF55729">
    <property type="entry name" value="Acyl-CoA N-acyltransferases (Nat)"/>
    <property type="match status" value="1"/>
</dbReference>
<sequence>MKPDPIADLISAVDGMQARLAQAGDRALLRQIVGADAAQMLADVPPSARGVLVSAQVEGRLNAVRRTHPGAATLLMGEDMRTTGLLVLDWPAQGPVTLLEFLFLPHLRGQGRGARLLSAITAVANARRQVIRATLFYDSRARHLLSRAGFAKVRDDGTEILMERRV</sequence>
<dbReference type="Proteomes" id="UP000234752">
    <property type="component" value="Chromosome eg_1"/>
</dbReference>
<protein>
    <submittedName>
        <fullName evidence="1">Uncharacterized protein</fullName>
    </submittedName>
</protein>
<gene>
    <name evidence="1" type="ORF">C0V82_13460</name>
</gene>
<dbReference type="KEGG" id="ncb:C0V82_13460"/>
<dbReference type="RefSeq" id="WP_102112745.1">
    <property type="nucleotide sequence ID" value="NZ_BMGN01000011.1"/>
</dbReference>
<dbReference type="OrthoDB" id="7585366at2"/>
<dbReference type="EMBL" id="CP025611">
    <property type="protein sequence ID" value="AUN31134.1"/>
    <property type="molecule type" value="Genomic_DNA"/>
</dbReference>
<evidence type="ECO:0000313" key="1">
    <source>
        <dbReference type="EMBL" id="AUN31134.1"/>
    </source>
</evidence>